<feature type="transmembrane region" description="Helical" evidence="7">
    <location>
        <begin position="524"/>
        <end position="547"/>
    </location>
</feature>
<comment type="subcellular location">
    <subcellularLocation>
        <location evidence="1">Membrane</location>
        <topology evidence="1">Multi-pass membrane protein</topology>
    </subcellularLocation>
</comment>
<keyword evidence="4 7" id="KW-0472">Membrane</keyword>
<comment type="caution">
    <text evidence="9">The sequence shown here is derived from an EMBL/GenBank/DDBJ whole genome shotgun (WGS) entry which is preliminary data.</text>
</comment>
<reference evidence="9 10" key="1">
    <citation type="journal article" date="2016" name="Genome Biol. Evol.">
        <title>Gene Family Evolution Reflects Adaptation to Soil Environmental Stressors in the Genome of the Collembolan Orchesella cincta.</title>
        <authorList>
            <person name="Faddeeva-Vakhrusheva A."/>
            <person name="Derks M.F."/>
            <person name="Anvar S.Y."/>
            <person name="Agamennone V."/>
            <person name="Suring W."/>
            <person name="Smit S."/>
            <person name="van Straalen N.M."/>
            <person name="Roelofs D."/>
        </authorList>
    </citation>
    <scope>NUCLEOTIDE SEQUENCE [LARGE SCALE GENOMIC DNA]</scope>
    <source>
        <tissue evidence="9">Mixed pool</tissue>
    </source>
</reference>
<feature type="transmembrane region" description="Helical" evidence="7">
    <location>
        <begin position="666"/>
        <end position="694"/>
    </location>
</feature>
<dbReference type="OMA" id="FELRIEF"/>
<keyword evidence="9" id="KW-0406">Ion transport</keyword>
<feature type="region of interest" description="Disordered" evidence="6">
    <location>
        <begin position="232"/>
        <end position="347"/>
    </location>
</feature>
<organism evidence="9 10">
    <name type="scientific">Orchesella cincta</name>
    <name type="common">Springtail</name>
    <name type="synonym">Podura cincta</name>
    <dbReference type="NCBI Taxonomy" id="48709"/>
    <lineage>
        <taxon>Eukaryota</taxon>
        <taxon>Metazoa</taxon>
        <taxon>Ecdysozoa</taxon>
        <taxon>Arthropoda</taxon>
        <taxon>Hexapoda</taxon>
        <taxon>Collembola</taxon>
        <taxon>Entomobryomorpha</taxon>
        <taxon>Entomobryoidea</taxon>
        <taxon>Orchesellidae</taxon>
        <taxon>Orchesellinae</taxon>
        <taxon>Orchesella</taxon>
    </lineage>
</organism>
<name>A0A1D2MKS0_ORCCI</name>
<dbReference type="GO" id="GO:0005248">
    <property type="term" value="F:voltage-gated sodium channel activity"/>
    <property type="evidence" value="ECO:0007669"/>
    <property type="project" value="TreeGrafter"/>
</dbReference>
<evidence type="ECO:0000256" key="4">
    <source>
        <dbReference type="ARBA" id="ARBA00023136"/>
    </source>
</evidence>
<feature type="domain" description="Ion transport" evidence="8">
    <location>
        <begin position="899"/>
        <end position="1029"/>
    </location>
</feature>
<dbReference type="GO" id="GO:0086010">
    <property type="term" value="P:membrane depolarization during action potential"/>
    <property type="evidence" value="ECO:0007669"/>
    <property type="project" value="TreeGrafter"/>
</dbReference>
<feature type="compositionally biased region" description="Polar residues" evidence="6">
    <location>
        <begin position="259"/>
        <end position="271"/>
    </location>
</feature>
<feature type="coiled-coil region" evidence="5">
    <location>
        <begin position="799"/>
        <end position="826"/>
    </location>
</feature>
<accession>A0A1D2MKS0</accession>
<dbReference type="InterPro" id="IPR005821">
    <property type="entry name" value="Ion_trans_dom"/>
</dbReference>
<feature type="transmembrane region" description="Helical" evidence="7">
    <location>
        <begin position="934"/>
        <end position="955"/>
    </location>
</feature>
<dbReference type="PANTHER" id="PTHR10037">
    <property type="entry name" value="VOLTAGE-GATED CATION CHANNEL CALCIUM AND SODIUM"/>
    <property type="match status" value="1"/>
</dbReference>
<keyword evidence="2 7" id="KW-0812">Transmembrane</keyword>
<feature type="transmembrane region" description="Helical" evidence="7">
    <location>
        <begin position="61"/>
        <end position="87"/>
    </location>
</feature>
<dbReference type="PANTHER" id="PTHR10037:SF62">
    <property type="entry name" value="SODIUM CHANNEL PROTEIN 60E"/>
    <property type="match status" value="1"/>
</dbReference>
<feature type="transmembrane region" description="Helical" evidence="7">
    <location>
        <begin position="568"/>
        <end position="595"/>
    </location>
</feature>
<feature type="transmembrane region" description="Helical" evidence="7">
    <location>
        <begin position="463"/>
        <end position="481"/>
    </location>
</feature>
<keyword evidence="9" id="KW-0813">Transport</keyword>
<keyword evidence="3 7" id="KW-1133">Transmembrane helix</keyword>
<keyword evidence="10" id="KW-1185">Reference proteome</keyword>
<dbReference type="OrthoDB" id="6706763at2759"/>
<dbReference type="Proteomes" id="UP000094527">
    <property type="component" value="Unassembled WGS sequence"/>
</dbReference>
<feature type="compositionally biased region" description="Gly residues" evidence="6">
    <location>
        <begin position="315"/>
        <end position="329"/>
    </location>
</feature>
<dbReference type="Gene3D" id="1.20.120.350">
    <property type="entry name" value="Voltage-gated potassium channels. Chain C"/>
    <property type="match status" value="2"/>
</dbReference>
<dbReference type="Pfam" id="PF00520">
    <property type="entry name" value="Ion_trans"/>
    <property type="match status" value="2"/>
</dbReference>
<feature type="compositionally biased region" description="Polar residues" evidence="6">
    <location>
        <begin position="238"/>
        <end position="252"/>
    </location>
</feature>
<feature type="compositionally biased region" description="Polar residues" evidence="6">
    <location>
        <begin position="298"/>
        <end position="309"/>
    </location>
</feature>
<evidence type="ECO:0000256" key="1">
    <source>
        <dbReference type="ARBA" id="ARBA00004141"/>
    </source>
</evidence>
<evidence type="ECO:0000256" key="2">
    <source>
        <dbReference type="ARBA" id="ARBA00022692"/>
    </source>
</evidence>
<evidence type="ECO:0000313" key="9">
    <source>
        <dbReference type="EMBL" id="ODM93578.1"/>
    </source>
</evidence>
<keyword evidence="9" id="KW-0407">Ion channel</keyword>
<protein>
    <submittedName>
        <fullName evidence="9">Sodium channel protein type 11 subunit alpha</fullName>
    </submittedName>
</protein>
<evidence type="ECO:0000259" key="8">
    <source>
        <dbReference type="Pfam" id="PF00520"/>
    </source>
</evidence>
<evidence type="ECO:0000256" key="3">
    <source>
        <dbReference type="ARBA" id="ARBA00022989"/>
    </source>
</evidence>
<proteinExistence type="predicted"/>
<dbReference type="STRING" id="48709.A0A1D2MKS0"/>
<feature type="region of interest" description="Disordered" evidence="6">
    <location>
        <begin position="740"/>
        <end position="775"/>
    </location>
</feature>
<evidence type="ECO:0000256" key="7">
    <source>
        <dbReference type="SAM" id="Phobius"/>
    </source>
</evidence>
<dbReference type="AlphaFoldDB" id="A0A1D2MKS0"/>
<dbReference type="InterPro" id="IPR043203">
    <property type="entry name" value="VGCC_Ca_Na"/>
</dbReference>
<sequence length="1033" mass="113760">MSALCKKVEMALKVGCKALFTRGIGIFKTTRLTTTPTTSYHGHHFRLYSHHVLSTSGPWSVLFFVMVVFLGSFYLLNLMLAVVAMSYEAEATNQDNGPLTKHQKLSMVRHASTFSFDDLTKLNICKMTYYRKRTPSERELIAKKLRHSSLGKRKPRRAIRRRAISKGSEQRLGSLANTSVGTPRVVSTAGSICGESICGVSTGGGGGGTTVISGGGVSPTCSVPPSTITVPPTSCSILSASSPRGSNNSKRGSSPGVENPQTLSTNVTISTLKEKRKRSSSSGSSGSAKPRKLKQRTAKSSSRPTSGDSRLSDSGHGGDLTSGGGGAGGNNCSASTSLTPVQGDGDDANNMNLGDAIFSLLGLRVNMGAEEVKRLGSMNSITGSILTDNTLSKELVEVDVTGDETGAVAIDIASESSAEADATTALASKNGEALSKGRTVMRQFRKLSLVLKTRLKPIVNHCLFEAFITICIIFNTVLLAMEHHGQSVELEEWLRKGFMAVFTAECIIKLLALQQEFFQVGWNIFDIFIVGISYLDIIIETVLNLSVMRGMRLLRVFKLAQSWITMKVLLNIIFSTFGALGNLTCVLLIVIYIFAVMGMQIVGGQYTPKAFDAIGNPDNFPRWHFQNFWYAFMMVFRVLCGEWIEPLWDCLKAQEMSKKGDDSNAVYVRCFIIYLPILIVGNFIVLNLFLALLLNSFNTEELKAQRDWECSSRKTRVARKPEVKLGIVLYRSVNYSGNCDEPQTQTQLATTVSDPTTPMSDKPQSPATPLDLDSPLDWKMSQETVEPIGRVRFKLVARKVIMQNRKEAAERAITRAENKLKREQNSSFFLKNPDKRASSYGLNQDVSEQPPPDGPVQLVAGDCIPTKCWQSNFFICRNMRLELDKWDRLRGWAVAIVGHPAFEWMILALIFASSITLAFEDVHLEERPQLKKALYILNFVFTGIFLVEMILKWFALASGTTSLVSLVSMYFELRIEFDPDAASDSAKSGASSLAALKALRTLRALRPLRAISRWQGMKIFATRNIPNLIVHKN</sequence>
<dbReference type="GO" id="GO:0001518">
    <property type="term" value="C:voltage-gated sodium channel complex"/>
    <property type="evidence" value="ECO:0007669"/>
    <property type="project" value="TreeGrafter"/>
</dbReference>
<feature type="transmembrane region" description="Helical" evidence="7">
    <location>
        <begin position="904"/>
        <end position="922"/>
    </location>
</feature>
<evidence type="ECO:0000256" key="6">
    <source>
        <dbReference type="SAM" id="MobiDB-lite"/>
    </source>
</evidence>
<gene>
    <name evidence="9" type="ORF">Ocin01_13105</name>
</gene>
<evidence type="ECO:0000256" key="5">
    <source>
        <dbReference type="SAM" id="Coils"/>
    </source>
</evidence>
<feature type="domain" description="Ion transport" evidence="8">
    <location>
        <begin position="463"/>
        <end position="703"/>
    </location>
</feature>
<dbReference type="EMBL" id="LJIJ01000953">
    <property type="protein sequence ID" value="ODM93578.1"/>
    <property type="molecule type" value="Genomic_DNA"/>
</dbReference>
<feature type="compositionally biased region" description="Polar residues" evidence="6">
    <location>
        <begin position="740"/>
        <end position="767"/>
    </location>
</feature>
<evidence type="ECO:0000313" key="10">
    <source>
        <dbReference type="Proteomes" id="UP000094527"/>
    </source>
</evidence>
<dbReference type="Gene3D" id="1.10.287.70">
    <property type="match status" value="2"/>
</dbReference>
<dbReference type="GO" id="GO:0019228">
    <property type="term" value="P:neuronal action potential"/>
    <property type="evidence" value="ECO:0007669"/>
    <property type="project" value="TreeGrafter"/>
</dbReference>
<dbReference type="SUPFAM" id="SSF81324">
    <property type="entry name" value="Voltage-gated potassium channels"/>
    <property type="match status" value="2"/>
</dbReference>
<dbReference type="InterPro" id="IPR027359">
    <property type="entry name" value="Volt_channel_dom_sf"/>
</dbReference>
<keyword evidence="5" id="KW-0175">Coiled coil</keyword>